<comment type="subcellular location">
    <subcellularLocation>
        <location evidence="1">Cell membrane</location>
        <topology evidence="1">Multi-pass membrane protein</topology>
    </subcellularLocation>
</comment>
<keyword evidence="4 7" id="KW-0812">Transmembrane</keyword>
<evidence type="ECO:0000256" key="6">
    <source>
        <dbReference type="ARBA" id="ARBA00023136"/>
    </source>
</evidence>
<organism evidence="9 10">
    <name type="scientific">Acetitomaculum ruminis DSM 5522</name>
    <dbReference type="NCBI Taxonomy" id="1120918"/>
    <lineage>
        <taxon>Bacteria</taxon>
        <taxon>Bacillati</taxon>
        <taxon>Bacillota</taxon>
        <taxon>Clostridia</taxon>
        <taxon>Lachnospirales</taxon>
        <taxon>Lachnospiraceae</taxon>
        <taxon>Acetitomaculum</taxon>
    </lineage>
</organism>
<keyword evidence="5 7" id="KW-1133">Transmembrane helix</keyword>
<accession>A0A1I0ZXU0</accession>
<dbReference type="GO" id="GO:0005886">
    <property type="term" value="C:plasma membrane"/>
    <property type="evidence" value="ECO:0007669"/>
    <property type="project" value="UniProtKB-SubCell"/>
</dbReference>
<dbReference type="SUPFAM" id="SSF103481">
    <property type="entry name" value="Multidrug resistance efflux transporter EmrE"/>
    <property type="match status" value="2"/>
</dbReference>
<evidence type="ECO:0000256" key="5">
    <source>
        <dbReference type="ARBA" id="ARBA00022989"/>
    </source>
</evidence>
<dbReference type="InterPro" id="IPR037185">
    <property type="entry name" value="EmrE-like"/>
</dbReference>
<evidence type="ECO:0000256" key="1">
    <source>
        <dbReference type="ARBA" id="ARBA00004651"/>
    </source>
</evidence>
<feature type="transmembrane region" description="Helical" evidence="7">
    <location>
        <begin position="176"/>
        <end position="194"/>
    </location>
</feature>
<evidence type="ECO:0000256" key="7">
    <source>
        <dbReference type="SAM" id="Phobius"/>
    </source>
</evidence>
<dbReference type="RefSeq" id="WP_092873874.1">
    <property type="nucleotide sequence ID" value="NZ_FOJY01000018.1"/>
</dbReference>
<feature type="domain" description="EamA" evidence="8">
    <location>
        <begin position="146"/>
        <end position="277"/>
    </location>
</feature>
<dbReference type="InterPro" id="IPR000620">
    <property type="entry name" value="EamA_dom"/>
</dbReference>
<evidence type="ECO:0000313" key="9">
    <source>
        <dbReference type="EMBL" id="SFB30162.1"/>
    </source>
</evidence>
<dbReference type="PANTHER" id="PTHR32322">
    <property type="entry name" value="INNER MEMBRANE TRANSPORTER"/>
    <property type="match status" value="1"/>
</dbReference>
<feature type="transmembrane region" description="Helical" evidence="7">
    <location>
        <begin position="32"/>
        <end position="51"/>
    </location>
</feature>
<keyword evidence="6 7" id="KW-0472">Membrane</keyword>
<feature type="transmembrane region" description="Helical" evidence="7">
    <location>
        <begin position="118"/>
        <end position="136"/>
    </location>
</feature>
<feature type="transmembrane region" description="Helical" evidence="7">
    <location>
        <begin position="262"/>
        <end position="282"/>
    </location>
</feature>
<dbReference type="Proteomes" id="UP000198838">
    <property type="component" value="Unassembled WGS sequence"/>
</dbReference>
<keyword evidence="10" id="KW-1185">Reference proteome</keyword>
<evidence type="ECO:0000313" key="10">
    <source>
        <dbReference type="Proteomes" id="UP000198838"/>
    </source>
</evidence>
<dbReference type="STRING" id="1120918.SAMN05216249_11845"/>
<feature type="transmembrane region" description="Helical" evidence="7">
    <location>
        <begin position="237"/>
        <end position="256"/>
    </location>
</feature>
<dbReference type="EMBL" id="FOJY01000018">
    <property type="protein sequence ID" value="SFB30162.1"/>
    <property type="molecule type" value="Genomic_DNA"/>
</dbReference>
<dbReference type="OrthoDB" id="9814238at2"/>
<evidence type="ECO:0000256" key="4">
    <source>
        <dbReference type="ARBA" id="ARBA00022692"/>
    </source>
</evidence>
<proteinExistence type="inferred from homology"/>
<evidence type="ECO:0000259" key="8">
    <source>
        <dbReference type="Pfam" id="PF00892"/>
    </source>
</evidence>
<dbReference type="InterPro" id="IPR050638">
    <property type="entry name" value="AA-Vitamin_Transporters"/>
</dbReference>
<feature type="transmembrane region" description="Helical" evidence="7">
    <location>
        <begin position="142"/>
        <end position="164"/>
    </location>
</feature>
<feature type="transmembrane region" description="Helical" evidence="7">
    <location>
        <begin position="88"/>
        <end position="111"/>
    </location>
</feature>
<sequence>MKNDFLKYIFSLLIFGSNGILASMIDITSYEIVFFRTFIGSVLLITAFIITKNKFTFFKEKQSFLMLIFSGISMGVSWIFLYEAYNQIGVSIATLCYYCGPVIVMVLSPFLFKEKFTLIKLLGFLTVIFGICLINLKAVNSGINFLGICFGMISALMYALMVIFNKKCQNIQGLENVIIQLFVSSLTAGIYTFFKKGISVNVSFESLVPLLILGIINTGFGCYLYYSSIGKLPVQTLSVCGYLEPLSAIVFSALILKEVLSLMQIAGGILIIAGAIISEGIISEKISQKPLLLRHSLKR</sequence>
<comment type="similarity">
    <text evidence="2">Belongs to the EamA transporter family.</text>
</comment>
<evidence type="ECO:0000256" key="2">
    <source>
        <dbReference type="ARBA" id="ARBA00007362"/>
    </source>
</evidence>
<feature type="transmembrane region" description="Helical" evidence="7">
    <location>
        <begin position="206"/>
        <end position="225"/>
    </location>
</feature>
<protein>
    <submittedName>
        <fullName evidence="9">EamA domain-containing membrane protein RarD</fullName>
    </submittedName>
</protein>
<keyword evidence="3" id="KW-1003">Cell membrane</keyword>
<name>A0A1I0ZXU0_9FIRM</name>
<dbReference type="Pfam" id="PF00892">
    <property type="entry name" value="EamA"/>
    <property type="match status" value="2"/>
</dbReference>
<dbReference type="AlphaFoldDB" id="A0A1I0ZXU0"/>
<evidence type="ECO:0000256" key="3">
    <source>
        <dbReference type="ARBA" id="ARBA00022475"/>
    </source>
</evidence>
<reference evidence="9 10" key="1">
    <citation type="submission" date="2016-10" db="EMBL/GenBank/DDBJ databases">
        <authorList>
            <person name="de Groot N.N."/>
        </authorList>
    </citation>
    <scope>NUCLEOTIDE SEQUENCE [LARGE SCALE GENOMIC DNA]</scope>
    <source>
        <strain evidence="9 10">DSM 5522</strain>
    </source>
</reference>
<feature type="domain" description="EamA" evidence="8">
    <location>
        <begin position="9"/>
        <end position="135"/>
    </location>
</feature>
<dbReference type="PANTHER" id="PTHR32322:SF18">
    <property type="entry name" value="S-ADENOSYLMETHIONINE_S-ADENOSYLHOMOCYSTEINE TRANSPORTER"/>
    <property type="match status" value="1"/>
</dbReference>
<dbReference type="Gene3D" id="1.10.3730.20">
    <property type="match status" value="1"/>
</dbReference>
<gene>
    <name evidence="9" type="ORF">SAMN05216249_11845</name>
</gene>
<feature type="transmembrane region" description="Helical" evidence="7">
    <location>
        <begin position="63"/>
        <end position="82"/>
    </location>
</feature>